<dbReference type="PRINTS" id="PR00171">
    <property type="entry name" value="SUGRTRNSPORT"/>
</dbReference>
<keyword evidence="2 5" id="KW-0812">Transmembrane</keyword>
<dbReference type="PROSITE" id="PS50850">
    <property type="entry name" value="MFS"/>
    <property type="match status" value="1"/>
</dbReference>
<dbReference type="GO" id="GO:0005886">
    <property type="term" value="C:plasma membrane"/>
    <property type="evidence" value="ECO:0007669"/>
    <property type="project" value="TreeGrafter"/>
</dbReference>
<dbReference type="STRING" id="44316.ENSEGOP00005006068"/>
<dbReference type="GO" id="GO:0070837">
    <property type="term" value="P:dehydroascorbic acid transport"/>
    <property type="evidence" value="ECO:0007669"/>
    <property type="project" value="TreeGrafter"/>
</dbReference>
<keyword evidence="3 5" id="KW-1133">Transmembrane helix</keyword>
<protein>
    <recommendedName>
        <fullName evidence="6">Major facilitator superfamily (MFS) profile domain-containing protein</fullName>
    </recommendedName>
</protein>
<evidence type="ECO:0000256" key="4">
    <source>
        <dbReference type="ARBA" id="ARBA00023136"/>
    </source>
</evidence>
<dbReference type="Gene3D" id="1.20.1250.20">
    <property type="entry name" value="MFS general substrate transporter like domains"/>
    <property type="match status" value="1"/>
</dbReference>
<dbReference type="CDD" id="cd17431">
    <property type="entry name" value="MFS_GLUT_Class1"/>
    <property type="match status" value="1"/>
</dbReference>
<dbReference type="SUPFAM" id="SSF103473">
    <property type="entry name" value="MFS general substrate transporter"/>
    <property type="match status" value="1"/>
</dbReference>
<evidence type="ECO:0000259" key="6">
    <source>
        <dbReference type="PROSITE" id="PS50850"/>
    </source>
</evidence>
<evidence type="ECO:0000313" key="8">
    <source>
        <dbReference type="Proteomes" id="UP000276834"/>
    </source>
</evidence>
<dbReference type="OrthoDB" id="4540492at2759"/>
<dbReference type="InterPro" id="IPR005829">
    <property type="entry name" value="Sugar_transporter_CS"/>
</dbReference>
<dbReference type="FunFam" id="1.20.1250.20:FF:000029">
    <property type="entry name" value="solute carrier family 2, facilitated glucose transporter member 4"/>
    <property type="match status" value="1"/>
</dbReference>
<feature type="transmembrane region" description="Helical" evidence="5">
    <location>
        <begin position="632"/>
        <end position="650"/>
    </location>
</feature>
<dbReference type="PROSITE" id="PS00216">
    <property type="entry name" value="SUGAR_TRANSPORT_1"/>
    <property type="match status" value="1"/>
</dbReference>
<dbReference type="Proteomes" id="UP000276834">
    <property type="component" value="Unassembled WGS sequence"/>
</dbReference>
<feature type="transmembrane region" description="Helical" evidence="5">
    <location>
        <begin position="471"/>
        <end position="495"/>
    </location>
</feature>
<dbReference type="GO" id="GO:0005903">
    <property type="term" value="C:brush border"/>
    <property type="evidence" value="ECO:0007669"/>
    <property type="project" value="TreeGrafter"/>
</dbReference>
<feature type="transmembrane region" description="Helical" evidence="5">
    <location>
        <begin position="563"/>
        <end position="581"/>
    </location>
</feature>
<feature type="transmembrane region" description="Helical" evidence="5">
    <location>
        <begin position="535"/>
        <end position="557"/>
    </location>
</feature>
<evidence type="ECO:0000256" key="1">
    <source>
        <dbReference type="ARBA" id="ARBA00004141"/>
    </source>
</evidence>
<evidence type="ECO:0000256" key="5">
    <source>
        <dbReference type="SAM" id="Phobius"/>
    </source>
</evidence>
<feature type="transmembrane region" description="Helical" evidence="5">
    <location>
        <begin position="602"/>
        <end position="626"/>
    </location>
</feature>
<dbReference type="PANTHER" id="PTHR23503">
    <property type="entry name" value="SOLUTE CARRIER FAMILY 2"/>
    <property type="match status" value="1"/>
</dbReference>
<evidence type="ECO:0000313" key="7">
    <source>
        <dbReference type="EMBL" id="RLW00761.1"/>
    </source>
</evidence>
<comment type="caution">
    <text evidence="7">The sequence shown here is derived from an EMBL/GenBank/DDBJ whole genome shotgun (WGS) entry which is preliminary data.</text>
</comment>
<dbReference type="AlphaFoldDB" id="A0A3L8SF56"/>
<feature type="transmembrane region" description="Helical" evidence="5">
    <location>
        <begin position="293"/>
        <end position="313"/>
    </location>
</feature>
<proteinExistence type="predicted"/>
<feature type="domain" description="Major facilitator superfamily (MFS) profile" evidence="6">
    <location>
        <begin position="183"/>
        <end position="656"/>
    </location>
</feature>
<organism evidence="7 8">
    <name type="scientific">Chloebia gouldiae</name>
    <name type="common">Gouldian finch</name>
    <name type="synonym">Erythrura gouldiae</name>
    <dbReference type="NCBI Taxonomy" id="44316"/>
    <lineage>
        <taxon>Eukaryota</taxon>
        <taxon>Metazoa</taxon>
        <taxon>Chordata</taxon>
        <taxon>Craniata</taxon>
        <taxon>Vertebrata</taxon>
        <taxon>Euteleostomi</taxon>
        <taxon>Archelosauria</taxon>
        <taxon>Archosauria</taxon>
        <taxon>Dinosauria</taxon>
        <taxon>Saurischia</taxon>
        <taxon>Theropoda</taxon>
        <taxon>Coelurosauria</taxon>
        <taxon>Aves</taxon>
        <taxon>Neognathae</taxon>
        <taxon>Neoaves</taxon>
        <taxon>Telluraves</taxon>
        <taxon>Australaves</taxon>
        <taxon>Passeriformes</taxon>
        <taxon>Passeroidea</taxon>
        <taxon>Passeridae</taxon>
        <taxon>Chloebia</taxon>
    </lineage>
</organism>
<dbReference type="EMBL" id="QUSF01000026">
    <property type="protein sequence ID" value="RLW00761.1"/>
    <property type="molecule type" value="Genomic_DNA"/>
</dbReference>
<dbReference type="InterPro" id="IPR036259">
    <property type="entry name" value="MFS_trans_sf"/>
</dbReference>
<comment type="subcellular location">
    <subcellularLocation>
        <location evidence="1">Membrane</location>
        <topology evidence="1">Multi-pass membrane protein</topology>
    </subcellularLocation>
</comment>
<dbReference type="InterPro" id="IPR020846">
    <property type="entry name" value="MFS_dom"/>
</dbReference>
<gene>
    <name evidence="7" type="ORF">DV515_00008585</name>
</gene>
<keyword evidence="4 5" id="KW-0472">Membrane</keyword>
<dbReference type="PANTHER" id="PTHR23503:SF27">
    <property type="entry name" value="SOLUTE CARRIER FAMILY 2, FACILITATED GLUCOSE TRANSPORTER MEMBER 2"/>
    <property type="match status" value="1"/>
</dbReference>
<dbReference type="PROSITE" id="PS00217">
    <property type="entry name" value="SUGAR_TRANSPORT_2"/>
    <property type="match status" value="1"/>
</dbReference>
<feature type="transmembrane region" description="Helical" evidence="5">
    <location>
        <begin position="263"/>
        <end position="286"/>
    </location>
</feature>
<feature type="transmembrane region" description="Helical" evidence="5">
    <location>
        <begin position="507"/>
        <end position="528"/>
    </location>
</feature>
<name>A0A3L8SF56_CHLGU</name>
<dbReference type="GO" id="GO:0046323">
    <property type="term" value="P:D-glucose import"/>
    <property type="evidence" value="ECO:0007669"/>
    <property type="project" value="TreeGrafter"/>
</dbReference>
<feature type="transmembrane region" description="Helical" evidence="5">
    <location>
        <begin position="356"/>
        <end position="374"/>
    </location>
</feature>
<feature type="transmembrane region" description="Helical" evidence="5">
    <location>
        <begin position="319"/>
        <end position="344"/>
    </location>
</feature>
<dbReference type="Pfam" id="PF00083">
    <property type="entry name" value="Sugar_tr"/>
    <property type="match status" value="1"/>
</dbReference>
<dbReference type="InterPro" id="IPR005828">
    <property type="entry name" value="MFS_sugar_transport-like"/>
</dbReference>
<dbReference type="GO" id="GO:0055056">
    <property type="term" value="F:D-glucose transmembrane transporter activity"/>
    <property type="evidence" value="ECO:0007669"/>
    <property type="project" value="TreeGrafter"/>
</dbReference>
<dbReference type="InterPro" id="IPR003663">
    <property type="entry name" value="Sugar/inositol_transpt"/>
</dbReference>
<sequence length="689" mass="74726">MSLQVSHCFVCVPNTGIGGACFELSGGQIMRGRLGFLINSRVDIVPSLQAPAHFSASIPALLSFLPCPSPHLALQPRTVTVPRRRAEELRMDEKRKMQREKSFGSHELQGQDGQWSRESWTVIGGATPLCPGDLILPLPMGFPSPLEQTTCAAAAASLDATVPANWAEESPGIGHLTGTLVLSVFTAVLGFFQYGYSLGVINAPQKVIEAHYGRVLGIVSPDTYTTNASGEDGTFLQAGTEGTFPPPADISKDLTTSPHILTMYWSLSVSVFAIGGMVSSFTVGWIGDRLGRVKAMLVVNILSIAGNLLMGLAKFGPSHILIISGRAVTGLYCGLSSGLVPMYVSEVSPTALRGALGTLHQLAIVTGILFSQILGLDFLLGNDKMWPLLLGLSGVAALLQFFLLLLCPESPRYLYIKLGKVEEAKKNLKRLRGNCDPMKEIEEMEKEKQEAASEKKVSIRQLFTSSKYRQAVIVALMVQISQQFSGINAIFYYSTNIFERAGVDQPVYATIGVGVVNTVFTVISVFLVEKAGRRSLFLAGLMGMLVSAVAMTVGLVLLSQFAWMSYVSMVAIFLFVIFFEVGPGPIPWFIVAELFSQGPRPAAIAVAGFCNWACNFIVGMCFQYIADLCGPYVFAIFAGLLLIFFLFAHFKVPETKGKSFEEIAAVFRRKKLSAKAMTELQDLRRSEEA</sequence>
<feature type="transmembrane region" description="Helical" evidence="5">
    <location>
        <begin position="386"/>
        <end position="407"/>
    </location>
</feature>
<accession>A0A3L8SF56</accession>
<evidence type="ECO:0000256" key="2">
    <source>
        <dbReference type="ARBA" id="ARBA00022692"/>
    </source>
</evidence>
<reference evidence="7 8" key="1">
    <citation type="journal article" date="2018" name="Proc. R. Soc. B">
        <title>A non-coding region near Follistatin controls head colour polymorphism in the Gouldian finch.</title>
        <authorList>
            <person name="Toomey M.B."/>
            <person name="Marques C.I."/>
            <person name="Andrade P."/>
            <person name="Araujo P.M."/>
            <person name="Sabatino S."/>
            <person name="Gazda M.A."/>
            <person name="Afonso S."/>
            <person name="Lopes R.J."/>
            <person name="Corbo J.C."/>
            <person name="Carneiro M."/>
        </authorList>
    </citation>
    <scope>NUCLEOTIDE SEQUENCE [LARGE SCALE GENOMIC DNA]</scope>
    <source>
        <strain evidence="7">Red01</strain>
        <tissue evidence="7">Muscle</tissue>
    </source>
</reference>
<evidence type="ECO:0000256" key="3">
    <source>
        <dbReference type="ARBA" id="ARBA00022989"/>
    </source>
</evidence>
<dbReference type="InterPro" id="IPR045263">
    <property type="entry name" value="GLUT"/>
</dbReference>
<keyword evidence="8" id="KW-1185">Reference proteome</keyword>
<dbReference type="NCBIfam" id="TIGR00879">
    <property type="entry name" value="SP"/>
    <property type="match status" value="1"/>
</dbReference>